<dbReference type="EMBL" id="FN648367">
    <property type="protein sequence ID" value="CBN79123.1"/>
    <property type="molecule type" value="Genomic_DNA"/>
</dbReference>
<feature type="transmembrane region" description="Helical" evidence="1">
    <location>
        <begin position="232"/>
        <end position="248"/>
    </location>
</feature>
<dbReference type="InParanoid" id="D8LHH2"/>
<dbReference type="eggNOG" id="ENOG502QR1Q">
    <property type="taxonomic scope" value="Eukaryota"/>
</dbReference>
<keyword evidence="1" id="KW-1133">Transmembrane helix</keyword>
<feature type="transmembrane region" description="Helical" evidence="1">
    <location>
        <begin position="204"/>
        <end position="226"/>
    </location>
</feature>
<feature type="signal peptide" evidence="2">
    <location>
        <begin position="1"/>
        <end position="21"/>
    </location>
</feature>
<evidence type="ECO:0000256" key="1">
    <source>
        <dbReference type="SAM" id="Phobius"/>
    </source>
</evidence>
<feature type="transmembrane region" description="Helical" evidence="1">
    <location>
        <begin position="118"/>
        <end position="138"/>
    </location>
</feature>
<keyword evidence="4" id="KW-1185">Reference proteome</keyword>
<accession>D8LHH2</accession>
<dbReference type="OrthoDB" id="447756at2759"/>
<keyword evidence="1" id="KW-0472">Membrane</keyword>
<proteinExistence type="predicted"/>
<dbReference type="AlphaFoldDB" id="D8LHH2"/>
<dbReference type="PANTHER" id="PTHR35302">
    <property type="match status" value="1"/>
</dbReference>
<evidence type="ECO:0000313" key="4">
    <source>
        <dbReference type="Proteomes" id="UP000002630"/>
    </source>
</evidence>
<dbReference type="EMBL" id="FN649748">
    <property type="protein sequence ID" value="CBN79123.1"/>
    <property type="molecule type" value="Genomic_DNA"/>
</dbReference>
<keyword evidence="2" id="KW-0732">Signal</keyword>
<dbReference type="PANTHER" id="PTHR35302:SF1">
    <property type="entry name" value="PROTEIN COFACTOR ASSEMBLY OF COMPLEX C SUBUNIT B CCB1, CHLOROPLASTIC"/>
    <property type="match status" value="1"/>
</dbReference>
<dbReference type="Pfam" id="PF12046">
    <property type="entry name" value="CCB1"/>
    <property type="match status" value="1"/>
</dbReference>
<sequence>MTRRTTRSALLALSTVSLAASGQGFFAGTTGTPAFVATSGSRFFSVNGGRPVSSRRARAAYQRHWPSTAGSPLSMVVAPHEVVDAAVAAHHAVSALPSFLLSDEAVAEAAGSVGYSKFSYYTTLGLYVLSFPGLWSVVKRATKTKYKDATYELPGPASTEKGAESVKQTAAKIIAYFQANNYKIKEAGETITFEGAIQASKGQAFFLVFCTALSFATLALVLQIQFPAIGNYWFLLTLLSPYAGVYYWQNGSRNDKAQVRLETSDDDTLTEIYITGAAEELDRLSKTMGYMEKGMIRVKGLLEGEAPAAPVVPAVPAPAAPVEEPAETEA</sequence>
<dbReference type="Proteomes" id="UP000002630">
    <property type="component" value="Linkage Group LG23"/>
</dbReference>
<evidence type="ECO:0000256" key="2">
    <source>
        <dbReference type="SAM" id="SignalP"/>
    </source>
</evidence>
<dbReference type="STRING" id="2880.D8LHH2"/>
<dbReference type="InterPro" id="IPR021919">
    <property type="entry name" value="CCB1"/>
</dbReference>
<keyword evidence="1" id="KW-0812">Transmembrane</keyword>
<feature type="chain" id="PRO_5003117130" evidence="2">
    <location>
        <begin position="22"/>
        <end position="330"/>
    </location>
</feature>
<protein>
    <submittedName>
        <fullName evidence="3">CPLD51 protein required for cyt b6 assembly</fullName>
    </submittedName>
</protein>
<name>D8LHH2_ECTSI</name>
<reference evidence="3 4" key="1">
    <citation type="journal article" date="2010" name="Nature">
        <title>The Ectocarpus genome and the independent evolution of multicellularity in brown algae.</title>
        <authorList>
            <person name="Cock J.M."/>
            <person name="Sterck L."/>
            <person name="Rouze P."/>
            <person name="Scornet D."/>
            <person name="Allen A.E."/>
            <person name="Amoutzias G."/>
            <person name="Anthouard V."/>
            <person name="Artiguenave F."/>
            <person name="Aury J.M."/>
            <person name="Badger J.H."/>
            <person name="Beszteri B."/>
            <person name="Billiau K."/>
            <person name="Bonnet E."/>
            <person name="Bothwell J.H."/>
            <person name="Bowler C."/>
            <person name="Boyen C."/>
            <person name="Brownlee C."/>
            <person name="Carrano C.J."/>
            <person name="Charrier B."/>
            <person name="Cho G.Y."/>
            <person name="Coelho S.M."/>
            <person name="Collen J."/>
            <person name="Corre E."/>
            <person name="Da Silva C."/>
            <person name="Delage L."/>
            <person name="Delaroque N."/>
            <person name="Dittami S.M."/>
            <person name="Doulbeau S."/>
            <person name="Elias M."/>
            <person name="Farnham G."/>
            <person name="Gachon C.M."/>
            <person name="Gschloessl B."/>
            <person name="Heesch S."/>
            <person name="Jabbari K."/>
            <person name="Jubin C."/>
            <person name="Kawai H."/>
            <person name="Kimura K."/>
            <person name="Kloareg B."/>
            <person name="Kupper F.C."/>
            <person name="Lang D."/>
            <person name="Le Bail A."/>
            <person name="Leblanc C."/>
            <person name="Lerouge P."/>
            <person name="Lohr M."/>
            <person name="Lopez P.J."/>
            <person name="Martens C."/>
            <person name="Maumus F."/>
            <person name="Michel G."/>
            <person name="Miranda-Saavedra D."/>
            <person name="Morales J."/>
            <person name="Moreau H."/>
            <person name="Motomura T."/>
            <person name="Nagasato C."/>
            <person name="Napoli C.A."/>
            <person name="Nelson D.R."/>
            <person name="Nyvall-Collen P."/>
            <person name="Peters A.F."/>
            <person name="Pommier C."/>
            <person name="Potin P."/>
            <person name="Poulain J."/>
            <person name="Quesneville H."/>
            <person name="Read B."/>
            <person name="Rensing S.A."/>
            <person name="Ritter A."/>
            <person name="Rousvoal S."/>
            <person name="Samanta M."/>
            <person name="Samson G."/>
            <person name="Schroeder D.C."/>
            <person name="Segurens B."/>
            <person name="Strittmatter M."/>
            <person name="Tonon T."/>
            <person name="Tregear J.W."/>
            <person name="Valentin K."/>
            <person name="von Dassow P."/>
            <person name="Yamagishi T."/>
            <person name="Van de Peer Y."/>
            <person name="Wincker P."/>
        </authorList>
    </citation>
    <scope>NUCLEOTIDE SEQUENCE [LARGE SCALE GENOMIC DNA]</scope>
    <source>
        <strain evidence="4">Ec32 / CCAP1310/4</strain>
    </source>
</reference>
<organism evidence="3 4">
    <name type="scientific">Ectocarpus siliculosus</name>
    <name type="common">Brown alga</name>
    <name type="synonym">Conferva siliculosa</name>
    <dbReference type="NCBI Taxonomy" id="2880"/>
    <lineage>
        <taxon>Eukaryota</taxon>
        <taxon>Sar</taxon>
        <taxon>Stramenopiles</taxon>
        <taxon>Ochrophyta</taxon>
        <taxon>PX clade</taxon>
        <taxon>Phaeophyceae</taxon>
        <taxon>Ectocarpales</taxon>
        <taxon>Ectocarpaceae</taxon>
        <taxon>Ectocarpus</taxon>
    </lineage>
</organism>
<gene>
    <name evidence="3" type="ORF">Esi_0192_0027</name>
</gene>
<evidence type="ECO:0000313" key="3">
    <source>
        <dbReference type="EMBL" id="CBN79123.1"/>
    </source>
</evidence>